<dbReference type="AlphaFoldDB" id="A0AAD3SSV6"/>
<keyword evidence="3" id="KW-1185">Reference proteome</keyword>
<keyword evidence="1" id="KW-0472">Membrane</keyword>
<sequence length="114" mass="12681">MLWELPLIEVNELLVYYLNSEAAAGTAAIFFLGALWMLVPYLLRSEARCGAFFFSFLPVGICRDAVYLGSLLCCLPWVRDGLSSWLLQLVAGLVQDALLFARALLHFCDACWGS</sequence>
<reference evidence="2" key="1">
    <citation type="submission" date="2023-05" db="EMBL/GenBank/DDBJ databases">
        <title>Nepenthes gracilis genome sequencing.</title>
        <authorList>
            <person name="Fukushima K."/>
        </authorList>
    </citation>
    <scope>NUCLEOTIDE SEQUENCE</scope>
    <source>
        <strain evidence="2">SING2019-196</strain>
    </source>
</reference>
<feature type="transmembrane region" description="Helical" evidence="1">
    <location>
        <begin position="22"/>
        <end position="43"/>
    </location>
</feature>
<proteinExistence type="predicted"/>
<evidence type="ECO:0000313" key="2">
    <source>
        <dbReference type="EMBL" id="GMH16988.1"/>
    </source>
</evidence>
<protein>
    <submittedName>
        <fullName evidence="2">Uncharacterized protein</fullName>
    </submittedName>
</protein>
<evidence type="ECO:0000313" key="3">
    <source>
        <dbReference type="Proteomes" id="UP001279734"/>
    </source>
</evidence>
<keyword evidence="1" id="KW-0812">Transmembrane</keyword>
<accession>A0AAD3SSV6</accession>
<name>A0AAD3SSV6_NEPGR</name>
<keyword evidence="1" id="KW-1133">Transmembrane helix</keyword>
<dbReference type="Proteomes" id="UP001279734">
    <property type="component" value="Unassembled WGS sequence"/>
</dbReference>
<organism evidence="2 3">
    <name type="scientific">Nepenthes gracilis</name>
    <name type="common">Slender pitcher plant</name>
    <dbReference type="NCBI Taxonomy" id="150966"/>
    <lineage>
        <taxon>Eukaryota</taxon>
        <taxon>Viridiplantae</taxon>
        <taxon>Streptophyta</taxon>
        <taxon>Embryophyta</taxon>
        <taxon>Tracheophyta</taxon>
        <taxon>Spermatophyta</taxon>
        <taxon>Magnoliopsida</taxon>
        <taxon>eudicotyledons</taxon>
        <taxon>Gunneridae</taxon>
        <taxon>Pentapetalae</taxon>
        <taxon>Caryophyllales</taxon>
        <taxon>Nepenthaceae</taxon>
        <taxon>Nepenthes</taxon>
    </lineage>
</organism>
<evidence type="ECO:0000256" key="1">
    <source>
        <dbReference type="SAM" id="Phobius"/>
    </source>
</evidence>
<gene>
    <name evidence="2" type="ORF">Nepgr_018829</name>
</gene>
<comment type="caution">
    <text evidence="2">The sequence shown here is derived from an EMBL/GenBank/DDBJ whole genome shotgun (WGS) entry which is preliminary data.</text>
</comment>
<dbReference type="EMBL" id="BSYO01000017">
    <property type="protein sequence ID" value="GMH16988.1"/>
    <property type="molecule type" value="Genomic_DNA"/>
</dbReference>